<dbReference type="OrthoDB" id="4700192at2"/>
<dbReference type="Proteomes" id="UP000316181">
    <property type="component" value="Unassembled WGS sequence"/>
</dbReference>
<reference evidence="1 2" key="1">
    <citation type="submission" date="2019-06" db="EMBL/GenBank/DDBJ databases">
        <title>Sequencing the genomes of 1000 actinobacteria strains.</title>
        <authorList>
            <person name="Klenk H.-P."/>
        </authorList>
    </citation>
    <scope>NUCLEOTIDE SEQUENCE [LARGE SCALE GENOMIC DNA]</scope>
    <source>
        <strain evidence="1 2">DSM 10596</strain>
    </source>
</reference>
<dbReference type="EMBL" id="VFNV01000001">
    <property type="protein sequence ID" value="TQK76157.1"/>
    <property type="molecule type" value="Genomic_DNA"/>
</dbReference>
<organism evidence="1 2">
    <name type="scientific">Rarobacter incanus</name>
    <dbReference type="NCBI Taxonomy" id="153494"/>
    <lineage>
        <taxon>Bacteria</taxon>
        <taxon>Bacillati</taxon>
        <taxon>Actinomycetota</taxon>
        <taxon>Actinomycetes</taxon>
        <taxon>Micrococcales</taxon>
        <taxon>Rarobacteraceae</taxon>
        <taxon>Rarobacter</taxon>
    </lineage>
</organism>
<gene>
    <name evidence="1" type="ORF">FB389_0816</name>
</gene>
<evidence type="ECO:0000313" key="1">
    <source>
        <dbReference type="EMBL" id="TQK76157.1"/>
    </source>
</evidence>
<comment type="caution">
    <text evidence="1">The sequence shown here is derived from an EMBL/GenBank/DDBJ whole genome shotgun (WGS) entry which is preliminary data.</text>
</comment>
<dbReference type="AlphaFoldDB" id="A0A542SPH5"/>
<accession>A0A542SPH5</accession>
<sequence length="292" mass="32050">MKADVLDGPVGQLAVAELVLGERAMALDYALSALADPEAFRRRLADTAHSRFEELRDLVLGDPLRVVGVFGKFVESVHHGYAPQGHDRFGVLASCTGILRPVARLLSEAPELSWWWSPVGSVQRVTESGEGRRVDVAQLNDEAAMNWWTAPMTSRTLQTTRGPILGAPSVSAVMAEDLATARPDTWEYAPPLGDVVELSHPRDWAGLVAQFPMRVAPAVADWSQITGRPGPWYQPDWARVAECYSGAHLSVAAYLATAYRAIEFRDGWTVLSGWNPDATVWFDTDWPPKSTT</sequence>
<protein>
    <submittedName>
        <fullName evidence="1">Uncharacterized protein</fullName>
    </submittedName>
</protein>
<keyword evidence="2" id="KW-1185">Reference proteome</keyword>
<dbReference type="RefSeq" id="WP_142111476.1">
    <property type="nucleotide sequence ID" value="NZ_BAAATB010000002.1"/>
</dbReference>
<evidence type="ECO:0000313" key="2">
    <source>
        <dbReference type="Proteomes" id="UP000316181"/>
    </source>
</evidence>
<proteinExistence type="predicted"/>
<name>A0A542SPH5_9MICO</name>